<accession>A0A7C5V2G6</accession>
<comment type="caution">
    <text evidence="3">The sequence shown here is derived from an EMBL/GenBank/DDBJ whole genome shotgun (WGS) entry which is preliminary data.</text>
</comment>
<reference evidence="3" key="1">
    <citation type="journal article" date="2020" name="mSystems">
        <title>Genome- and Community-Level Interaction Insights into Carbon Utilization and Element Cycling Functions of Hydrothermarchaeota in Hydrothermal Sediment.</title>
        <authorList>
            <person name="Zhou Z."/>
            <person name="Liu Y."/>
            <person name="Xu W."/>
            <person name="Pan J."/>
            <person name="Luo Z.H."/>
            <person name="Li M."/>
        </authorList>
    </citation>
    <scope>NUCLEOTIDE SEQUENCE [LARGE SCALE GENOMIC DNA]</scope>
    <source>
        <strain evidence="3">SpSt-102</strain>
    </source>
</reference>
<organism evidence="3">
    <name type="scientific">Caldicellulosiruptor owensensis</name>
    <dbReference type="NCBI Taxonomy" id="55205"/>
    <lineage>
        <taxon>Bacteria</taxon>
        <taxon>Bacillati</taxon>
        <taxon>Bacillota</taxon>
        <taxon>Bacillota incertae sedis</taxon>
        <taxon>Caldicellulosiruptorales</taxon>
        <taxon>Caldicellulosiruptoraceae</taxon>
        <taxon>Caldicellulosiruptor</taxon>
    </lineage>
</organism>
<evidence type="ECO:0000256" key="1">
    <source>
        <dbReference type="SAM" id="Phobius"/>
    </source>
</evidence>
<evidence type="ECO:0000259" key="2">
    <source>
        <dbReference type="Pfam" id="PF00899"/>
    </source>
</evidence>
<dbReference type="Pfam" id="PF00899">
    <property type="entry name" value="ThiF"/>
    <property type="match status" value="1"/>
</dbReference>
<sequence length="228" mass="25262">MAIQKRYIKNIGALSIDAQKKLLSTTVAVVGVGGIGGFLIEGLARLGVKKIIAVDMDSFDETNLNRQIISNINNLGKYKVFEAEKRVKEINPAVYFEPIKEKAYLENLDIFLMEASYIFDATDNLEIRKSLSKFAQKMGKVLIHGGCAGWYAQIAIITKDTQGIEKLLGETNVEGAEKDLGNPIFAPMLTAALELSEFCKLISTQGENLIGKCMVVNLLTNEYRIFEF</sequence>
<protein>
    <submittedName>
        <fullName evidence="3">Thiamine biosynthesis protein ThiF</fullName>
    </submittedName>
</protein>
<evidence type="ECO:0000313" key="3">
    <source>
        <dbReference type="EMBL" id="HHS02550.1"/>
    </source>
</evidence>
<dbReference type="Gene3D" id="3.40.50.720">
    <property type="entry name" value="NAD(P)-binding Rossmann-like Domain"/>
    <property type="match status" value="1"/>
</dbReference>
<dbReference type="InterPro" id="IPR035985">
    <property type="entry name" value="Ubiquitin-activating_enz"/>
</dbReference>
<dbReference type="InterPro" id="IPR045886">
    <property type="entry name" value="ThiF/MoeB/HesA"/>
</dbReference>
<dbReference type="PANTHER" id="PTHR43267">
    <property type="entry name" value="TRNA THREONYLCARBAMOYLADENOSINE DEHYDRATASE"/>
    <property type="match status" value="1"/>
</dbReference>
<proteinExistence type="predicted"/>
<feature type="domain" description="THIF-type NAD/FAD binding fold" evidence="2">
    <location>
        <begin position="12"/>
        <end position="226"/>
    </location>
</feature>
<name>A0A7C5V2G6_9FIRM</name>
<keyword evidence="1" id="KW-0812">Transmembrane</keyword>
<feature type="transmembrane region" description="Helical" evidence="1">
    <location>
        <begin position="21"/>
        <end position="40"/>
    </location>
</feature>
<keyword evidence="1" id="KW-1133">Transmembrane helix</keyword>
<dbReference type="InterPro" id="IPR000594">
    <property type="entry name" value="ThiF_NAD_FAD-bd"/>
</dbReference>
<dbReference type="PANTHER" id="PTHR43267:SF1">
    <property type="entry name" value="TRNA THREONYLCARBAMOYLADENOSINE DEHYDRATASE"/>
    <property type="match status" value="1"/>
</dbReference>
<dbReference type="GO" id="GO:0008641">
    <property type="term" value="F:ubiquitin-like modifier activating enzyme activity"/>
    <property type="evidence" value="ECO:0007669"/>
    <property type="project" value="InterPro"/>
</dbReference>
<dbReference type="SUPFAM" id="SSF69572">
    <property type="entry name" value="Activating enzymes of the ubiquitin-like proteins"/>
    <property type="match status" value="1"/>
</dbReference>
<keyword evidence="1" id="KW-0472">Membrane</keyword>
<dbReference type="AlphaFoldDB" id="A0A7C5V2G6"/>
<dbReference type="GO" id="GO:0061503">
    <property type="term" value="F:tRNA threonylcarbamoyladenosine dehydratase"/>
    <property type="evidence" value="ECO:0007669"/>
    <property type="project" value="TreeGrafter"/>
</dbReference>
<dbReference type="GO" id="GO:0061504">
    <property type="term" value="P:cyclic threonylcarbamoyladenosine biosynthetic process"/>
    <property type="evidence" value="ECO:0007669"/>
    <property type="project" value="TreeGrafter"/>
</dbReference>
<dbReference type="EMBL" id="DRUZ01000100">
    <property type="protein sequence ID" value="HHS02550.1"/>
    <property type="molecule type" value="Genomic_DNA"/>
</dbReference>
<gene>
    <name evidence="3" type="ORF">ENL71_08745</name>
</gene>